<feature type="transmembrane region" description="Helical" evidence="2">
    <location>
        <begin position="28"/>
        <end position="47"/>
    </location>
</feature>
<feature type="region of interest" description="Disordered" evidence="1">
    <location>
        <begin position="77"/>
        <end position="98"/>
    </location>
</feature>
<gene>
    <name evidence="3" type="primary">OSJNBa0034G14.12</name>
</gene>
<dbReference type="EMBL" id="AP005910">
    <property type="protein sequence ID" value="BAD36482.1"/>
    <property type="molecule type" value="Genomic_DNA"/>
</dbReference>
<organism evidence="3 4">
    <name type="scientific">Oryza sativa subsp. japonica</name>
    <name type="common">Rice</name>
    <dbReference type="NCBI Taxonomy" id="39947"/>
    <lineage>
        <taxon>Eukaryota</taxon>
        <taxon>Viridiplantae</taxon>
        <taxon>Streptophyta</taxon>
        <taxon>Embryophyta</taxon>
        <taxon>Tracheophyta</taxon>
        <taxon>Spermatophyta</taxon>
        <taxon>Magnoliopsida</taxon>
        <taxon>Liliopsida</taxon>
        <taxon>Poales</taxon>
        <taxon>Poaceae</taxon>
        <taxon>BOP clade</taxon>
        <taxon>Oryzoideae</taxon>
        <taxon>Oryzeae</taxon>
        <taxon>Oryzinae</taxon>
        <taxon>Oryza</taxon>
        <taxon>Oryza sativa</taxon>
    </lineage>
</organism>
<evidence type="ECO:0000313" key="3">
    <source>
        <dbReference type="EMBL" id="BAD36482.1"/>
    </source>
</evidence>
<keyword evidence="2" id="KW-1133">Transmembrane helix</keyword>
<proteinExistence type="predicted"/>
<keyword evidence="2" id="KW-0472">Membrane</keyword>
<keyword evidence="2" id="KW-0812">Transmembrane</keyword>
<reference evidence="4" key="2">
    <citation type="journal article" date="2008" name="Nucleic Acids Res.">
        <title>The rice annotation project database (RAP-DB): 2008 update.</title>
        <authorList>
            <consortium name="The rice annotation project (RAP)"/>
        </authorList>
    </citation>
    <scope>GENOME REANNOTATION</scope>
    <source>
        <strain evidence="4">cv. Nipponbare</strain>
    </source>
</reference>
<evidence type="ECO:0000256" key="2">
    <source>
        <dbReference type="SAM" id="Phobius"/>
    </source>
</evidence>
<evidence type="ECO:0000313" key="4">
    <source>
        <dbReference type="Proteomes" id="UP000000763"/>
    </source>
</evidence>
<evidence type="ECO:0000256" key="1">
    <source>
        <dbReference type="SAM" id="MobiDB-lite"/>
    </source>
</evidence>
<sequence length="98" mass="10835">MPKPGINGDHQGSAKPGLGPPGLAFGQAPLRVLLCPFFGFIICIQIYTNTCGICKIKHLSLSGLRIRIHRWKESYSDKTGSLPYREESDISESYLEVN</sequence>
<reference evidence="4" key="1">
    <citation type="journal article" date="2005" name="Nature">
        <title>The map-based sequence of the rice genome.</title>
        <authorList>
            <consortium name="International rice genome sequencing project (IRGSP)"/>
            <person name="Matsumoto T."/>
            <person name="Wu J."/>
            <person name="Kanamori H."/>
            <person name="Katayose Y."/>
            <person name="Fujisawa M."/>
            <person name="Namiki N."/>
            <person name="Mizuno H."/>
            <person name="Yamamoto K."/>
            <person name="Antonio B.A."/>
            <person name="Baba T."/>
            <person name="Sakata K."/>
            <person name="Nagamura Y."/>
            <person name="Aoki H."/>
            <person name="Arikawa K."/>
            <person name="Arita K."/>
            <person name="Bito T."/>
            <person name="Chiden Y."/>
            <person name="Fujitsuka N."/>
            <person name="Fukunaka R."/>
            <person name="Hamada M."/>
            <person name="Harada C."/>
            <person name="Hayashi A."/>
            <person name="Hijishita S."/>
            <person name="Honda M."/>
            <person name="Hosokawa S."/>
            <person name="Ichikawa Y."/>
            <person name="Idonuma A."/>
            <person name="Iijima M."/>
            <person name="Ikeda M."/>
            <person name="Ikeno M."/>
            <person name="Ito K."/>
            <person name="Ito S."/>
            <person name="Ito T."/>
            <person name="Ito Y."/>
            <person name="Ito Y."/>
            <person name="Iwabuchi A."/>
            <person name="Kamiya K."/>
            <person name="Karasawa W."/>
            <person name="Kurita K."/>
            <person name="Katagiri S."/>
            <person name="Kikuta A."/>
            <person name="Kobayashi H."/>
            <person name="Kobayashi N."/>
            <person name="Machita K."/>
            <person name="Maehara T."/>
            <person name="Masukawa M."/>
            <person name="Mizubayashi T."/>
            <person name="Mukai Y."/>
            <person name="Nagasaki H."/>
            <person name="Nagata Y."/>
            <person name="Naito S."/>
            <person name="Nakashima M."/>
            <person name="Nakama Y."/>
            <person name="Nakamichi Y."/>
            <person name="Nakamura M."/>
            <person name="Meguro A."/>
            <person name="Negishi M."/>
            <person name="Ohta I."/>
            <person name="Ohta T."/>
            <person name="Okamoto M."/>
            <person name="Ono N."/>
            <person name="Saji S."/>
            <person name="Sakaguchi M."/>
            <person name="Sakai K."/>
            <person name="Shibata M."/>
            <person name="Shimokawa T."/>
            <person name="Song J."/>
            <person name="Takazaki Y."/>
            <person name="Terasawa K."/>
            <person name="Tsugane M."/>
            <person name="Tsuji K."/>
            <person name="Ueda S."/>
            <person name="Waki K."/>
            <person name="Yamagata H."/>
            <person name="Yamamoto M."/>
            <person name="Yamamoto S."/>
            <person name="Yamane H."/>
            <person name="Yoshiki S."/>
            <person name="Yoshihara R."/>
            <person name="Yukawa K."/>
            <person name="Zhong H."/>
            <person name="Yano M."/>
            <person name="Yuan Q."/>
            <person name="Ouyang S."/>
            <person name="Liu J."/>
            <person name="Jones K.M."/>
            <person name="Gansberger K."/>
            <person name="Moffat K."/>
            <person name="Hill J."/>
            <person name="Bera J."/>
            <person name="Fadrosh D."/>
            <person name="Jin S."/>
            <person name="Johri S."/>
            <person name="Kim M."/>
            <person name="Overton L."/>
            <person name="Reardon M."/>
            <person name="Tsitrin T."/>
            <person name="Vuong H."/>
            <person name="Weaver B."/>
            <person name="Ciecko A."/>
            <person name="Tallon L."/>
            <person name="Jackson J."/>
            <person name="Pai G."/>
            <person name="Aken S.V."/>
            <person name="Utterback T."/>
            <person name="Reidmuller S."/>
            <person name="Feldblyum T."/>
            <person name="Hsiao J."/>
            <person name="Zismann V."/>
            <person name="Iobst S."/>
            <person name="de Vazeille A.R."/>
            <person name="Buell C.R."/>
            <person name="Ying K."/>
            <person name="Li Y."/>
            <person name="Lu T."/>
            <person name="Huang Y."/>
            <person name="Zhao Q."/>
            <person name="Feng Q."/>
            <person name="Zhang L."/>
            <person name="Zhu J."/>
            <person name="Weng Q."/>
            <person name="Mu J."/>
            <person name="Lu Y."/>
            <person name="Fan D."/>
            <person name="Liu Y."/>
            <person name="Guan J."/>
            <person name="Zhang Y."/>
            <person name="Yu S."/>
            <person name="Liu X."/>
            <person name="Zhang Y."/>
            <person name="Hong G."/>
            <person name="Han B."/>
            <person name="Choisne N."/>
            <person name="Demange N."/>
            <person name="Orjeda G."/>
            <person name="Samain S."/>
            <person name="Cattolico L."/>
            <person name="Pelletier E."/>
            <person name="Couloux A."/>
            <person name="Segurens B."/>
            <person name="Wincker P."/>
            <person name="D'Hont A."/>
            <person name="Scarpelli C."/>
            <person name="Weissenbach J."/>
            <person name="Salanoubat M."/>
            <person name="Quetier F."/>
            <person name="Yu Y."/>
            <person name="Kim H.R."/>
            <person name="Rambo T."/>
            <person name="Currie J."/>
            <person name="Collura K."/>
            <person name="Luo M."/>
            <person name="Yang T."/>
            <person name="Ammiraju J.S.S."/>
            <person name="Engler F."/>
            <person name="Soderlund C."/>
            <person name="Wing R.A."/>
            <person name="Palmer L.E."/>
            <person name="de la Bastide M."/>
            <person name="Spiegel L."/>
            <person name="Nascimento L."/>
            <person name="Zutavern T."/>
            <person name="O'Shaughnessy A."/>
            <person name="Dike S."/>
            <person name="Dedhia N."/>
            <person name="Preston R."/>
            <person name="Balija V."/>
            <person name="McCombie W.R."/>
            <person name="Chow T."/>
            <person name="Chen H."/>
            <person name="Chung M."/>
            <person name="Chen C."/>
            <person name="Shaw J."/>
            <person name="Wu H."/>
            <person name="Hsiao K."/>
            <person name="Chao Y."/>
            <person name="Chu M."/>
            <person name="Cheng C."/>
            <person name="Hour A."/>
            <person name="Lee P."/>
            <person name="Lin S."/>
            <person name="Lin Y."/>
            <person name="Liou J."/>
            <person name="Liu S."/>
            <person name="Hsing Y."/>
            <person name="Raghuvanshi S."/>
            <person name="Mohanty A."/>
            <person name="Bharti A.K."/>
            <person name="Gaur A."/>
            <person name="Gupta V."/>
            <person name="Kumar D."/>
            <person name="Ravi V."/>
            <person name="Vij S."/>
            <person name="Kapur A."/>
            <person name="Khurana P."/>
            <person name="Khurana P."/>
            <person name="Khurana J.P."/>
            <person name="Tyagi A.K."/>
            <person name="Gaikwad K."/>
            <person name="Singh A."/>
            <person name="Dalal V."/>
            <person name="Srivastava S."/>
            <person name="Dixit A."/>
            <person name="Pal A.K."/>
            <person name="Ghazi I.A."/>
            <person name="Yadav M."/>
            <person name="Pandit A."/>
            <person name="Bhargava A."/>
            <person name="Sureshbabu K."/>
            <person name="Batra K."/>
            <person name="Sharma T.R."/>
            <person name="Mohapatra T."/>
            <person name="Singh N.K."/>
            <person name="Messing J."/>
            <person name="Nelson A.B."/>
            <person name="Fuks G."/>
            <person name="Kavchok S."/>
            <person name="Keizer G."/>
            <person name="Linton E."/>
            <person name="Llaca V."/>
            <person name="Song R."/>
            <person name="Tanyolac B."/>
            <person name="Young S."/>
            <person name="Ho-Il K."/>
            <person name="Hahn J.H."/>
            <person name="Sangsakoo G."/>
            <person name="Vanavichit A."/>
            <person name="de Mattos Luiz.A.T."/>
            <person name="Zimmer P.D."/>
            <person name="Malone G."/>
            <person name="Dellagostin O."/>
            <person name="de Oliveira A.C."/>
            <person name="Bevan M."/>
            <person name="Bancroft I."/>
            <person name="Minx P."/>
            <person name="Cordum H."/>
            <person name="Wilson R."/>
            <person name="Cheng Z."/>
            <person name="Jin W."/>
            <person name="Jiang J."/>
            <person name="Leong S.A."/>
            <person name="Iwama H."/>
            <person name="Gojobori T."/>
            <person name="Itoh T."/>
            <person name="Niimura Y."/>
            <person name="Fujii Y."/>
            <person name="Habara T."/>
            <person name="Sakai H."/>
            <person name="Sato Y."/>
            <person name="Wilson G."/>
            <person name="Kumar K."/>
            <person name="McCouch S."/>
            <person name="Juretic N."/>
            <person name="Hoen D."/>
            <person name="Wright S."/>
            <person name="Bruskiewich R."/>
            <person name="Bureau T."/>
            <person name="Miyao A."/>
            <person name="Hirochika H."/>
            <person name="Nishikawa T."/>
            <person name="Kadowaki K."/>
            <person name="Sugiura M."/>
            <person name="Burr B."/>
            <person name="Sasaki T."/>
        </authorList>
    </citation>
    <scope>NUCLEOTIDE SEQUENCE [LARGE SCALE GENOMIC DNA]</scope>
    <source>
        <strain evidence="4">cv. Nipponbare</strain>
    </source>
</reference>
<name>Q69KS7_ORYSJ</name>
<dbReference type="Proteomes" id="UP000000763">
    <property type="component" value="Chromosome 6"/>
</dbReference>
<accession>Q69KS7</accession>
<protein>
    <submittedName>
        <fullName evidence="3">Uncharacterized protein</fullName>
    </submittedName>
</protein>
<dbReference type="AlphaFoldDB" id="Q69KS7"/>